<evidence type="ECO:0000313" key="1">
    <source>
        <dbReference type="EMBL" id="KAG2313055.1"/>
    </source>
</evidence>
<dbReference type="SUPFAM" id="SSF52540">
    <property type="entry name" value="P-loop containing nucleoside triphosphate hydrolases"/>
    <property type="match status" value="1"/>
</dbReference>
<organism evidence="1 2">
    <name type="scientific">Brassica carinata</name>
    <name type="common">Ethiopian mustard</name>
    <name type="synonym">Abyssinian cabbage</name>
    <dbReference type="NCBI Taxonomy" id="52824"/>
    <lineage>
        <taxon>Eukaryota</taxon>
        <taxon>Viridiplantae</taxon>
        <taxon>Streptophyta</taxon>
        <taxon>Embryophyta</taxon>
        <taxon>Tracheophyta</taxon>
        <taxon>Spermatophyta</taxon>
        <taxon>Magnoliopsida</taxon>
        <taxon>eudicotyledons</taxon>
        <taxon>Gunneridae</taxon>
        <taxon>Pentapetalae</taxon>
        <taxon>rosids</taxon>
        <taxon>malvids</taxon>
        <taxon>Brassicales</taxon>
        <taxon>Brassicaceae</taxon>
        <taxon>Brassiceae</taxon>
        <taxon>Brassica</taxon>
    </lineage>
</organism>
<keyword evidence="2" id="KW-1185">Reference proteome</keyword>
<comment type="caution">
    <text evidence="1">The sequence shown here is derived from an EMBL/GenBank/DDBJ whole genome shotgun (WGS) entry which is preliminary data.</text>
</comment>
<sequence length="208" mass="23924">MNIKSSMKDAFSTYADYLNNFETNFKEWRLVLQEITLIDDSIMYYVHLHQRIFYEAALYDSCGIKVHQSEDAKLILSSLTASVYFVLLLEIRVALDRSLIFDTTKEVIEPEVLLYDEPTTGLDPIASTFQIWLFFFTPLSSSEFTIYDVGMKKKQVNEIPFCFFHELMKPSGFTKLNVLFLHPSSLTLSFSTAPCLSISILAMSMVKN</sequence>
<name>A0A8X7VKI3_BRACI</name>
<dbReference type="InterPro" id="IPR027417">
    <property type="entry name" value="P-loop_NTPase"/>
</dbReference>
<dbReference type="EMBL" id="JAAMPC010000005">
    <property type="protein sequence ID" value="KAG2313055.1"/>
    <property type="molecule type" value="Genomic_DNA"/>
</dbReference>
<dbReference type="AlphaFoldDB" id="A0A8X7VKI3"/>
<dbReference type="Proteomes" id="UP000886595">
    <property type="component" value="Unassembled WGS sequence"/>
</dbReference>
<proteinExistence type="predicted"/>
<reference evidence="1 2" key="1">
    <citation type="submission" date="2020-02" db="EMBL/GenBank/DDBJ databases">
        <authorList>
            <person name="Ma Q."/>
            <person name="Huang Y."/>
            <person name="Song X."/>
            <person name="Pei D."/>
        </authorList>
    </citation>
    <scope>NUCLEOTIDE SEQUENCE [LARGE SCALE GENOMIC DNA]</scope>
    <source>
        <strain evidence="1">Sxm20200214</strain>
        <tissue evidence="1">Leaf</tissue>
    </source>
</reference>
<protein>
    <submittedName>
        <fullName evidence="1">Uncharacterized protein</fullName>
    </submittedName>
</protein>
<gene>
    <name evidence="1" type="ORF">Bca52824_024612</name>
</gene>
<accession>A0A8X7VKI3</accession>
<evidence type="ECO:0000313" key="2">
    <source>
        <dbReference type="Proteomes" id="UP000886595"/>
    </source>
</evidence>
<dbReference type="OrthoDB" id="6500128at2759"/>